<feature type="domain" description="Tyrosine specific protein phosphatases" evidence="3">
    <location>
        <begin position="260"/>
        <end position="361"/>
    </location>
</feature>
<dbReference type="GO" id="GO:0004725">
    <property type="term" value="F:protein tyrosine phosphatase activity"/>
    <property type="evidence" value="ECO:0007669"/>
    <property type="project" value="InterPro"/>
</dbReference>
<dbReference type="PANTHER" id="PTHR19134:SF449">
    <property type="entry name" value="TYROSINE-PROTEIN PHOSPHATASE 1"/>
    <property type="match status" value="1"/>
</dbReference>
<dbReference type="InterPro" id="IPR000387">
    <property type="entry name" value="Tyr_Pase_dom"/>
</dbReference>
<dbReference type="AlphaFoldDB" id="A0AAD5Q2Q2"/>
<dbReference type="Gene3D" id="3.90.190.10">
    <property type="entry name" value="Protein tyrosine phosphatase superfamily"/>
    <property type="match status" value="1"/>
</dbReference>
<reference evidence="4" key="1">
    <citation type="submission" date="2021-12" db="EMBL/GenBank/DDBJ databases">
        <title>Prjna785345.</title>
        <authorList>
            <person name="Rujirawat T."/>
            <person name="Krajaejun T."/>
        </authorList>
    </citation>
    <scope>NUCLEOTIDE SEQUENCE</scope>
    <source>
        <strain evidence="4">Pi057C3</strain>
    </source>
</reference>
<dbReference type="InterPro" id="IPR000242">
    <property type="entry name" value="PTP_cat"/>
</dbReference>
<keyword evidence="5" id="KW-1185">Reference proteome</keyword>
<dbReference type="PROSITE" id="PS50055">
    <property type="entry name" value="TYR_PHOSPHATASE_PTP"/>
    <property type="match status" value="1"/>
</dbReference>
<sequence length="377" mass="42303">MSFDLAASAPVPVGGSSSHAHGAAALPLDQRERASGVGFLRAVLRDKAALPPPYQRVIREFLDRIDRLQRVESKNKTGFEHEYRSIHHSIALAPGFEELFTPQTKHTNAKNRYRDVLPFEKTRVRLENPTNAPNGDYINANYVDDTYIACIAPVPPAICDFWHMVWQCDVHVILMLTNFVERERIKADMYWESRGQIVDFGGVFVQLLGEEPHPASLGFIVRKFKMWTAATTEARARVIQHVQLTTWPDHGVLTDFRVIAPMLDLVNSYREAAARAHGGPARMIVHCSAGIGRSGTFIAIDVILKRLEAALSLWRNASAADGDAAIAHGAEMLREALDVAKLVHRLRTQRDGMVQTLEQYVMIHDYVAALLDDRQPW</sequence>
<accession>A0AAD5Q2Q2</accession>
<dbReference type="PROSITE" id="PS00383">
    <property type="entry name" value="TYR_PHOSPHATASE_1"/>
    <property type="match status" value="1"/>
</dbReference>
<evidence type="ECO:0000313" key="5">
    <source>
        <dbReference type="Proteomes" id="UP001209570"/>
    </source>
</evidence>
<gene>
    <name evidence="4" type="ORF">P43SY_007272</name>
</gene>
<dbReference type="PRINTS" id="PR00700">
    <property type="entry name" value="PRTYPHPHTASE"/>
</dbReference>
<dbReference type="InterPro" id="IPR050348">
    <property type="entry name" value="Protein-Tyr_Phosphatase"/>
</dbReference>
<evidence type="ECO:0008006" key="6">
    <source>
        <dbReference type="Google" id="ProtNLM"/>
    </source>
</evidence>
<dbReference type="Proteomes" id="UP001209570">
    <property type="component" value="Unassembled WGS sequence"/>
</dbReference>
<evidence type="ECO:0000313" key="4">
    <source>
        <dbReference type="EMBL" id="KAJ0393645.1"/>
    </source>
</evidence>
<dbReference type="SMART" id="SM00194">
    <property type="entry name" value="PTPc"/>
    <property type="match status" value="1"/>
</dbReference>
<protein>
    <recommendedName>
        <fullName evidence="6">Receptor-type tyrosine-protein phosphatase</fullName>
    </recommendedName>
</protein>
<evidence type="ECO:0000259" key="3">
    <source>
        <dbReference type="PROSITE" id="PS50056"/>
    </source>
</evidence>
<organism evidence="4 5">
    <name type="scientific">Pythium insidiosum</name>
    <name type="common">Pythiosis disease agent</name>
    <dbReference type="NCBI Taxonomy" id="114742"/>
    <lineage>
        <taxon>Eukaryota</taxon>
        <taxon>Sar</taxon>
        <taxon>Stramenopiles</taxon>
        <taxon>Oomycota</taxon>
        <taxon>Peronosporomycetes</taxon>
        <taxon>Pythiales</taxon>
        <taxon>Pythiaceae</taxon>
        <taxon>Pythium</taxon>
    </lineage>
</organism>
<dbReference type="PROSITE" id="PS50056">
    <property type="entry name" value="TYR_PHOSPHATASE_2"/>
    <property type="match status" value="1"/>
</dbReference>
<dbReference type="Pfam" id="PF00102">
    <property type="entry name" value="Y_phosphatase"/>
    <property type="match status" value="1"/>
</dbReference>
<dbReference type="InterPro" id="IPR029021">
    <property type="entry name" value="Prot-tyrosine_phosphatase-like"/>
</dbReference>
<dbReference type="SUPFAM" id="SSF52799">
    <property type="entry name" value="(Phosphotyrosine protein) phosphatases II"/>
    <property type="match status" value="1"/>
</dbReference>
<dbReference type="InterPro" id="IPR016130">
    <property type="entry name" value="Tyr_Pase_AS"/>
</dbReference>
<dbReference type="EMBL" id="JAKCXM010000475">
    <property type="protein sequence ID" value="KAJ0393645.1"/>
    <property type="molecule type" value="Genomic_DNA"/>
</dbReference>
<feature type="domain" description="Tyrosine-protein phosphatase" evidence="2">
    <location>
        <begin position="79"/>
        <end position="370"/>
    </location>
</feature>
<evidence type="ECO:0000256" key="1">
    <source>
        <dbReference type="SAM" id="MobiDB-lite"/>
    </source>
</evidence>
<dbReference type="InterPro" id="IPR003595">
    <property type="entry name" value="Tyr_Pase_cat"/>
</dbReference>
<dbReference type="PANTHER" id="PTHR19134">
    <property type="entry name" value="RECEPTOR-TYPE TYROSINE-PROTEIN PHOSPHATASE"/>
    <property type="match status" value="1"/>
</dbReference>
<proteinExistence type="predicted"/>
<name>A0AAD5Q2Q2_PYTIN</name>
<feature type="region of interest" description="Disordered" evidence="1">
    <location>
        <begin position="1"/>
        <end position="21"/>
    </location>
</feature>
<dbReference type="SMART" id="SM00404">
    <property type="entry name" value="PTPc_motif"/>
    <property type="match status" value="1"/>
</dbReference>
<evidence type="ECO:0000259" key="2">
    <source>
        <dbReference type="PROSITE" id="PS50055"/>
    </source>
</evidence>
<dbReference type="CDD" id="cd00047">
    <property type="entry name" value="PTPc"/>
    <property type="match status" value="1"/>
</dbReference>
<comment type="caution">
    <text evidence="4">The sequence shown here is derived from an EMBL/GenBank/DDBJ whole genome shotgun (WGS) entry which is preliminary data.</text>
</comment>